<dbReference type="PANTHER" id="PTHR34610">
    <property type="entry name" value="SSL7007 PROTEIN"/>
    <property type="match status" value="1"/>
</dbReference>
<feature type="domain" description="PIN" evidence="1">
    <location>
        <begin position="2"/>
        <end position="120"/>
    </location>
</feature>
<accession>A0A0G0USU3</accession>
<dbReference type="InterPro" id="IPR029060">
    <property type="entry name" value="PIN-like_dom_sf"/>
</dbReference>
<dbReference type="SMART" id="SM00670">
    <property type="entry name" value="PINc"/>
    <property type="match status" value="1"/>
</dbReference>
<evidence type="ECO:0000259" key="1">
    <source>
        <dbReference type="SMART" id="SM00670"/>
    </source>
</evidence>
<name>A0A0G0USU3_9BACT</name>
<comment type="caution">
    <text evidence="2">The sequence shown here is derived from an EMBL/GenBank/DDBJ whole genome shotgun (WGS) entry which is preliminary data.</text>
</comment>
<dbReference type="InterPro" id="IPR002716">
    <property type="entry name" value="PIN_dom"/>
</dbReference>
<dbReference type="Gene3D" id="3.40.50.1010">
    <property type="entry name" value="5'-nuclease"/>
    <property type="match status" value="1"/>
</dbReference>
<reference evidence="2 3" key="1">
    <citation type="journal article" date="2015" name="Nature">
        <title>rRNA introns, odd ribosomes, and small enigmatic genomes across a large radiation of phyla.</title>
        <authorList>
            <person name="Brown C.T."/>
            <person name="Hug L.A."/>
            <person name="Thomas B.C."/>
            <person name="Sharon I."/>
            <person name="Castelle C.J."/>
            <person name="Singh A."/>
            <person name="Wilkins M.J."/>
            <person name="Williams K.H."/>
            <person name="Banfield J.F."/>
        </authorList>
    </citation>
    <scope>NUCLEOTIDE SEQUENCE [LARGE SCALE GENOMIC DNA]</scope>
</reference>
<dbReference type="EMBL" id="LCAO01000007">
    <property type="protein sequence ID" value="KKR91788.1"/>
    <property type="molecule type" value="Genomic_DNA"/>
</dbReference>
<evidence type="ECO:0000313" key="3">
    <source>
        <dbReference type="Proteomes" id="UP000034676"/>
    </source>
</evidence>
<dbReference type="SUPFAM" id="SSF88723">
    <property type="entry name" value="PIN domain-like"/>
    <property type="match status" value="1"/>
</dbReference>
<organism evidence="2 3">
    <name type="scientific">Candidatus Woesebacteria bacterium GW2011_GWA1_41_13b</name>
    <dbReference type="NCBI Taxonomy" id="1618555"/>
    <lineage>
        <taxon>Bacteria</taxon>
        <taxon>Candidatus Woeseibacteriota</taxon>
    </lineage>
</organism>
<dbReference type="NCBIfam" id="TIGR00305">
    <property type="entry name" value="putative toxin-antitoxin system toxin component, PIN family"/>
    <property type="match status" value="1"/>
</dbReference>
<dbReference type="Proteomes" id="UP000034676">
    <property type="component" value="Unassembled WGS sequence"/>
</dbReference>
<dbReference type="AlphaFoldDB" id="A0A0G0USU3"/>
<sequence length="143" mass="16533">MIRVVLDTNVLISALISKSSAPQKLYRAFTKQRFLLIASPLILEEVEDVINRERLIKYHKLTPKQRRIMEQLAELSYVVLGTVSSEELVVQRDPEDDKFLWCAIEGKADYIISGDHHLLDLKEYEGVKILSPHDFLTILEKNQ</sequence>
<evidence type="ECO:0000313" key="2">
    <source>
        <dbReference type="EMBL" id="KKR91788.1"/>
    </source>
</evidence>
<gene>
    <name evidence="2" type="ORF">UU42_C0007G0005</name>
</gene>
<proteinExistence type="predicted"/>
<protein>
    <submittedName>
        <fullName evidence="2">Nucleotide-binding protein</fullName>
    </submittedName>
</protein>
<dbReference type="InterPro" id="IPR002850">
    <property type="entry name" value="PIN_toxin-like"/>
</dbReference>
<dbReference type="Pfam" id="PF13470">
    <property type="entry name" value="PIN_3"/>
    <property type="match status" value="1"/>
</dbReference>
<dbReference type="PANTHER" id="PTHR34610:SF3">
    <property type="entry name" value="SSL7007 PROTEIN"/>
    <property type="match status" value="1"/>
</dbReference>